<dbReference type="STRING" id="147828.A0A4V3SFK0"/>
<feature type="compositionally biased region" description="Polar residues" evidence="2">
    <location>
        <begin position="536"/>
        <end position="556"/>
    </location>
</feature>
<dbReference type="InterPro" id="IPR055256">
    <property type="entry name" value="KH_1_KHDC4/BBP-like"/>
</dbReference>
<feature type="compositionally biased region" description="Basic and acidic residues" evidence="2">
    <location>
        <begin position="559"/>
        <end position="573"/>
    </location>
</feature>
<feature type="region of interest" description="Disordered" evidence="2">
    <location>
        <begin position="251"/>
        <end position="294"/>
    </location>
</feature>
<dbReference type="SUPFAM" id="SSF54791">
    <property type="entry name" value="Eukaryotic type KH-domain (KH-domain type I)"/>
    <property type="match status" value="1"/>
</dbReference>
<dbReference type="AlphaFoldDB" id="A0A4V3SFK0"/>
<name>A0A4V3SFK0_OPIFE</name>
<feature type="domain" description="KHDC4/BBP-like KH-domain type I" evidence="4">
    <location>
        <begin position="90"/>
        <end position="163"/>
    </location>
</feature>
<sequence>MGTEGPLNAKETKAKLDYLKELLTDRTILASDPHVYIHLGKILEQEILRIRSSLFSAYGIYTITDSELPEPEGPKVNLQTKVYMPTDPTNSFNFVGRILGPDGSTAKCLQQCLGVKIMVRGRGSMRDRKKEEANTGKPNWEHLNENLHVVLTVEDFENRAKARLAKASEYINLFLKESMKGSDKDDKVKQMQLMELSFRREPRPSWHFNCNSLLDVTLPPKPGALFPNAAAAANMLSFGYSYPPAQLFSPLHHNSHHHHHHFGPLTQPPPPPPQQQQQGSPLAVPGTNQHNHLAGLSHPIHANLSAAAMLMGHSLGSGGYTGPFSPTGHSHASVSTTSSMPGGALAMTPMNYWSGQSLSHLPPEYGVGHPHMTGQQTTANGYGIPENGTSLTSGTHPSQPASANGHTVFLSQHLPRLGHEDTISQCLLPEFNACSLNGNKELEPLAASSNGLHPMLHGSIPNHSQQTKHGGVGSSGSTVNTNGALSGTTKHGLKPRYSQKHASQIAVPPGHAADSDATVGRSQSRSTMVTVKVGTNERNPQKTGGPPTTIQESNGSMKELSKSDTKPEGKSVSRELNGTQNPIVGSPALSTSVKPLSLRSTNSEVEWPKLSTNVRDKSTIDVTSAGFGHALA</sequence>
<reference evidence="5 6" key="1">
    <citation type="journal article" date="2019" name="BMC Genomics">
        <title>New insights from Opisthorchis felineus genome: update on genomics of the epidemiologically important liver flukes.</title>
        <authorList>
            <person name="Ershov N.I."/>
            <person name="Mordvinov V.A."/>
            <person name="Prokhortchouk E.B."/>
            <person name="Pakharukova M.Y."/>
            <person name="Gunbin K.V."/>
            <person name="Ustyantsev K."/>
            <person name="Genaev M.A."/>
            <person name="Blinov A.G."/>
            <person name="Mazur A."/>
            <person name="Boulygina E."/>
            <person name="Tsygankova S."/>
            <person name="Khrameeva E."/>
            <person name="Chekanov N."/>
            <person name="Fan G."/>
            <person name="Xiao A."/>
            <person name="Zhang H."/>
            <person name="Xu X."/>
            <person name="Yang H."/>
            <person name="Solovyev V."/>
            <person name="Lee S.M."/>
            <person name="Liu X."/>
            <person name="Afonnikov D.A."/>
            <person name="Skryabin K.G."/>
        </authorList>
    </citation>
    <scope>NUCLEOTIDE SEQUENCE [LARGE SCALE GENOMIC DNA]</scope>
    <source>
        <strain evidence="5">AK-0245</strain>
        <tissue evidence="5">Whole organism</tissue>
    </source>
</reference>
<proteinExistence type="predicted"/>
<dbReference type="Proteomes" id="UP000308267">
    <property type="component" value="Unassembled WGS sequence"/>
</dbReference>
<evidence type="ECO:0000313" key="5">
    <source>
        <dbReference type="EMBL" id="TGZ68744.1"/>
    </source>
</evidence>
<dbReference type="CDD" id="cd22383">
    <property type="entry name" value="KH-I_Hqk_like"/>
    <property type="match status" value="1"/>
</dbReference>
<dbReference type="Gene3D" id="3.30.1370.10">
    <property type="entry name" value="K Homology domain, type 1"/>
    <property type="match status" value="1"/>
</dbReference>
<evidence type="ECO:0000313" key="6">
    <source>
        <dbReference type="Proteomes" id="UP000308267"/>
    </source>
</evidence>
<evidence type="ECO:0000259" key="4">
    <source>
        <dbReference type="Pfam" id="PF22675"/>
    </source>
</evidence>
<dbReference type="GO" id="GO:0003729">
    <property type="term" value="F:mRNA binding"/>
    <property type="evidence" value="ECO:0007669"/>
    <property type="project" value="TreeGrafter"/>
</dbReference>
<dbReference type="Pfam" id="PF16544">
    <property type="entry name" value="STAR_dimer"/>
    <property type="match status" value="1"/>
</dbReference>
<keyword evidence="6" id="KW-1185">Reference proteome</keyword>
<evidence type="ECO:0000259" key="3">
    <source>
        <dbReference type="Pfam" id="PF16544"/>
    </source>
</evidence>
<feature type="domain" description="STAR protein homodimerisation region" evidence="3">
    <location>
        <begin position="12"/>
        <end position="56"/>
    </location>
</feature>
<gene>
    <name evidence="5" type="ORF">CRM22_004086</name>
</gene>
<dbReference type="OrthoDB" id="6777263at2759"/>
<protein>
    <submittedName>
        <fullName evidence="5">Uncharacterized protein</fullName>
    </submittedName>
</protein>
<feature type="region of interest" description="Disordered" evidence="2">
    <location>
        <begin position="449"/>
        <end position="590"/>
    </location>
</feature>
<dbReference type="InterPro" id="IPR045071">
    <property type="entry name" value="BBP-like"/>
</dbReference>
<evidence type="ECO:0000256" key="1">
    <source>
        <dbReference type="ARBA" id="ARBA00022884"/>
    </source>
</evidence>
<dbReference type="EMBL" id="SJOL01006347">
    <property type="protein sequence ID" value="TGZ68744.1"/>
    <property type="molecule type" value="Genomic_DNA"/>
</dbReference>
<dbReference type="PANTHER" id="PTHR11208">
    <property type="entry name" value="RNA-BINDING PROTEIN RELATED"/>
    <property type="match status" value="1"/>
</dbReference>
<feature type="compositionally biased region" description="Polar residues" evidence="2">
    <location>
        <begin position="520"/>
        <end position="529"/>
    </location>
</feature>
<dbReference type="GO" id="GO:0048024">
    <property type="term" value="P:regulation of mRNA splicing, via spliceosome"/>
    <property type="evidence" value="ECO:0007669"/>
    <property type="project" value="TreeGrafter"/>
</dbReference>
<dbReference type="InterPro" id="IPR032377">
    <property type="entry name" value="STAR_dimer"/>
</dbReference>
<accession>A0A4V3SFK0</accession>
<dbReference type="PANTHER" id="PTHR11208:SF125">
    <property type="entry name" value="KH DOMAIN-CONTAINING RNA-BINDING PROTEIN QKI"/>
    <property type="match status" value="1"/>
</dbReference>
<dbReference type="Gene3D" id="1.20.5.4010">
    <property type="match status" value="1"/>
</dbReference>
<feature type="compositionally biased region" description="Polar residues" evidence="2">
    <location>
        <begin position="574"/>
        <end position="590"/>
    </location>
</feature>
<dbReference type="InterPro" id="IPR036612">
    <property type="entry name" value="KH_dom_type_1_sf"/>
</dbReference>
<dbReference type="Pfam" id="PF22675">
    <property type="entry name" value="KH-I_KHDC4-BBP"/>
    <property type="match status" value="1"/>
</dbReference>
<organism evidence="5 6">
    <name type="scientific">Opisthorchis felineus</name>
    <dbReference type="NCBI Taxonomy" id="147828"/>
    <lineage>
        <taxon>Eukaryota</taxon>
        <taxon>Metazoa</taxon>
        <taxon>Spiralia</taxon>
        <taxon>Lophotrochozoa</taxon>
        <taxon>Platyhelminthes</taxon>
        <taxon>Trematoda</taxon>
        <taxon>Digenea</taxon>
        <taxon>Opisthorchiida</taxon>
        <taxon>Opisthorchiata</taxon>
        <taxon>Opisthorchiidae</taxon>
        <taxon>Opisthorchis</taxon>
    </lineage>
</organism>
<feature type="compositionally biased region" description="Basic residues" evidence="2">
    <location>
        <begin position="253"/>
        <end position="262"/>
    </location>
</feature>
<evidence type="ECO:0000256" key="2">
    <source>
        <dbReference type="SAM" id="MobiDB-lite"/>
    </source>
</evidence>
<keyword evidence="1" id="KW-0694">RNA-binding</keyword>
<dbReference type="GO" id="GO:0005634">
    <property type="term" value="C:nucleus"/>
    <property type="evidence" value="ECO:0007669"/>
    <property type="project" value="TreeGrafter"/>
</dbReference>
<comment type="caution">
    <text evidence="5">The sequence shown here is derived from an EMBL/GenBank/DDBJ whole genome shotgun (WGS) entry which is preliminary data.</text>
</comment>